<evidence type="ECO:0000313" key="3">
    <source>
        <dbReference type="Proteomes" id="UP000824890"/>
    </source>
</evidence>
<organism evidence="2 3">
    <name type="scientific">Brassica napus</name>
    <name type="common">Rape</name>
    <dbReference type="NCBI Taxonomy" id="3708"/>
    <lineage>
        <taxon>Eukaryota</taxon>
        <taxon>Viridiplantae</taxon>
        <taxon>Streptophyta</taxon>
        <taxon>Embryophyta</taxon>
        <taxon>Tracheophyta</taxon>
        <taxon>Spermatophyta</taxon>
        <taxon>Magnoliopsida</taxon>
        <taxon>eudicotyledons</taxon>
        <taxon>Gunneridae</taxon>
        <taxon>Pentapetalae</taxon>
        <taxon>rosids</taxon>
        <taxon>malvids</taxon>
        <taxon>Brassicales</taxon>
        <taxon>Brassicaceae</taxon>
        <taxon>Brassiceae</taxon>
        <taxon>Brassica</taxon>
    </lineage>
</organism>
<evidence type="ECO:0000256" key="1">
    <source>
        <dbReference type="SAM" id="Coils"/>
    </source>
</evidence>
<feature type="coiled-coil region" evidence="1">
    <location>
        <begin position="361"/>
        <end position="388"/>
    </location>
</feature>
<protein>
    <submittedName>
        <fullName evidence="2">Uncharacterized protein</fullName>
    </submittedName>
</protein>
<evidence type="ECO:0000313" key="2">
    <source>
        <dbReference type="EMBL" id="KAH0869287.1"/>
    </source>
</evidence>
<comment type="caution">
    <text evidence="2">The sequence shown here is derived from an EMBL/GenBank/DDBJ whole genome shotgun (WGS) entry which is preliminary data.</text>
</comment>
<gene>
    <name evidence="2" type="ORF">HID58_076309</name>
</gene>
<dbReference type="PANTHER" id="PTHR12960">
    <property type="entry name" value="GLE-1-RELATED"/>
    <property type="match status" value="1"/>
</dbReference>
<keyword evidence="3" id="KW-1185">Reference proteome</keyword>
<name>A0ABQ7YMF4_BRANA</name>
<sequence>MGDANDDGTTTCIGHHAMEGLERTGVPILPIVKPSSAMEVLVSSIYRVQASGSETVSVTNQQIIGKSSACYHCPSLMNNKQLVVPSDGDISSSSPELIHVNQDTTVCVSLFDCLALAFHSKLDGYRREPRFVLATGINPKMVATAVGKAEIDRRDILLCKLILSFSPVNHQCKFPTSHCELSKLRCVWVFLIQLINKEIVLEPPCPRRVDGISIDPEPNWNFDSLLSEIESVEKNLNVFSKFPQPFTQTTLRMGRRGGGFVMRVSEDEIVMKKKKKKDHSQICTKGKHFACDELYLSFCAYNDESDDEFDCEPESFLLSKMGFAESALYEVINDHQTEVKEDIKSQVSVAETEMLQEIETFRSAIARVEKYKETRKEVERKLDLQYQRKV</sequence>
<accession>A0ABQ7YMF4</accession>
<dbReference type="InterPro" id="IPR012476">
    <property type="entry name" value="GLE1"/>
</dbReference>
<dbReference type="Proteomes" id="UP000824890">
    <property type="component" value="Unassembled WGS sequence"/>
</dbReference>
<dbReference type="PANTHER" id="PTHR12960:SF0">
    <property type="entry name" value="MRNA EXPORT FACTOR GLE1"/>
    <property type="match status" value="1"/>
</dbReference>
<reference evidence="2 3" key="1">
    <citation type="submission" date="2021-05" db="EMBL/GenBank/DDBJ databases">
        <title>Genome Assembly of Synthetic Allotetraploid Brassica napus Reveals Homoeologous Exchanges between Subgenomes.</title>
        <authorList>
            <person name="Davis J.T."/>
        </authorList>
    </citation>
    <scope>NUCLEOTIDE SEQUENCE [LARGE SCALE GENOMIC DNA]</scope>
    <source>
        <strain evidence="3">cv. Da-Ae</strain>
        <tissue evidence="2">Seedling</tissue>
    </source>
</reference>
<proteinExistence type="predicted"/>
<keyword evidence="1" id="KW-0175">Coiled coil</keyword>
<dbReference type="EMBL" id="JAGKQM010000017">
    <property type="protein sequence ID" value="KAH0869287.1"/>
    <property type="molecule type" value="Genomic_DNA"/>
</dbReference>